<name>A0A6C1DML0_SACPS</name>
<reference evidence="2 3" key="1">
    <citation type="journal article" date="2019" name="BMC Genomics">
        <title>Chromosome level assembly and comparative genome analysis confirm lager-brewing yeasts originated from a single hybridization.</title>
        <authorList>
            <person name="Salazar A.N."/>
            <person name="Gorter de Vries A.R."/>
            <person name="van den Broek M."/>
            <person name="Brouwers N."/>
            <person name="de la Torre Cortes P."/>
            <person name="Kuijpers N.G.A."/>
            <person name="Daran J.G."/>
            <person name="Abeel T."/>
        </authorList>
    </citation>
    <scope>NUCLEOTIDE SEQUENCE [LARGE SCALE GENOMIC DNA]</scope>
    <source>
        <strain evidence="2 3">CBS 1483</strain>
    </source>
</reference>
<feature type="region of interest" description="Disordered" evidence="1">
    <location>
        <begin position="1"/>
        <end position="34"/>
    </location>
</feature>
<feature type="compositionally biased region" description="Low complexity" evidence="1">
    <location>
        <begin position="8"/>
        <end position="24"/>
    </location>
</feature>
<dbReference type="AlphaFoldDB" id="A0A6C1DML0"/>
<dbReference type="EMBL" id="CP048983">
    <property type="protein sequence ID" value="QID77890.1"/>
    <property type="molecule type" value="Genomic_DNA"/>
</dbReference>
<dbReference type="Proteomes" id="UP000501346">
    <property type="component" value="Chromosome ScI"/>
</dbReference>
<keyword evidence="3" id="KW-1185">Reference proteome</keyword>
<proteinExistence type="predicted"/>
<feature type="compositionally biased region" description="Polar residues" evidence="1">
    <location>
        <begin position="25"/>
        <end position="34"/>
    </location>
</feature>
<accession>A0A6C1DML0</accession>
<evidence type="ECO:0000256" key="1">
    <source>
        <dbReference type="SAM" id="MobiDB-lite"/>
    </source>
</evidence>
<gene>
    <name evidence="2" type="primary">BUD14_1</name>
    <name evidence="2" type="ORF">GRS66_000078</name>
</gene>
<evidence type="ECO:0000313" key="2">
    <source>
        <dbReference type="EMBL" id="QID77890.1"/>
    </source>
</evidence>
<organism evidence="2 3">
    <name type="scientific">Saccharomyces pastorianus</name>
    <name type="common">Lager yeast</name>
    <name type="synonym">Saccharomyces cerevisiae x Saccharomyces eubayanus</name>
    <dbReference type="NCBI Taxonomy" id="27292"/>
    <lineage>
        <taxon>Eukaryota</taxon>
        <taxon>Fungi</taxon>
        <taxon>Dikarya</taxon>
        <taxon>Ascomycota</taxon>
        <taxon>Saccharomycotina</taxon>
        <taxon>Saccharomycetes</taxon>
        <taxon>Saccharomycetales</taxon>
        <taxon>Saccharomycetaceae</taxon>
        <taxon>Saccharomyces</taxon>
    </lineage>
</organism>
<sequence length="62" mass="6852">MDEQRAVSSASINSSLSGSRALSNTNMSDPASKPNSLVQHLYAPVFDRMDVLMKQLDEIIRK</sequence>
<evidence type="ECO:0000313" key="3">
    <source>
        <dbReference type="Proteomes" id="UP000501346"/>
    </source>
</evidence>
<protein>
    <submittedName>
        <fullName evidence="2">Protein phosphatase regulator</fullName>
    </submittedName>
</protein>